<evidence type="ECO:0000313" key="11">
    <source>
        <dbReference type="EMBL" id="KAK8047443.1"/>
    </source>
</evidence>
<sequence length="325" mass="36339">MYVQDISMLNHFAFPPMLLQSLSIRQMQRIDVHCHVVPLGYRQYALESGQARPDGMPALPPRTGPRSSTSRSRRSSGSICQFWASVSRVLTHLTPDQGEEYAVGRARQANEELSEICRAHPSHFAFFASLPLPCVEGSVAEIDYVLDVLGAFGFVVSSNANGTYLGDEVLDPVFEMSNERRAVLFMHRTTGQLLGDDGQVRQVKPLSCYPRPMMEFMFDETPAVANLLLSGTVARYPGITFIMSHCGCALPSMLDRIGGFAAIMGGRAESQGDELRRLLRGRFYFDLAGFYFPDQVHGLLRLDRSAREGFRRTFRWKTETGGLLR</sequence>
<keyword evidence="2" id="KW-0479">Metal-binding</keyword>
<reference evidence="11 12" key="1">
    <citation type="submission" date="2023-01" db="EMBL/GenBank/DDBJ databases">
        <title>Analysis of 21 Apiospora genomes using comparative genomics revels a genus with tremendous synthesis potential of carbohydrate active enzymes and secondary metabolites.</title>
        <authorList>
            <person name="Sorensen T."/>
        </authorList>
    </citation>
    <scope>NUCLEOTIDE SEQUENCE [LARGE SCALE GENOMIC DNA]</scope>
    <source>
        <strain evidence="11 12">CBS 83171</strain>
    </source>
</reference>
<evidence type="ECO:0000256" key="9">
    <source>
        <dbReference type="SAM" id="MobiDB-lite"/>
    </source>
</evidence>
<keyword evidence="4" id="KW-0862">Zinc</keyword>
<evidence type="ECO:0000256" key="2">
    <source>
        <dbReference type="ARBA" id="ARBA00022723"/>
    </source>
</evidence>
<protein>
    <recommendedName>
        <fullName evidence="7">6-methylsalicylate decarboxylase</fullName>
        <ecNumber evidence="7">4.1.1.52</ecNumber>
    </recommendedName>
</protein>
<gene>
    <name evidence="11" type="ORF">PG996_015507</name>
</gene>
<dbReference type="EMBL" id="JAQQWM010000009">
    <property type="protein sequence ID" value="KAK8047443.1"/>
    <property type="molecule type" value="Genomic_DNA"/>
</dbReference>
<dbReference type="PANTHER" id="PTHR21240">
    <property type="entry name" value="2-AMINO-3-CARBOXYLMUCONATE-6-SEMIALDEHYDE DECARBOXYLASE"/>
    <property type="match status" value="1"/>
</dbReference>
<comment type="similarity">
    <text evidence="1">Belongs to the metallo-dependent hydrolases superfamily. ACMSD family.</text>
</comment>
<dbReference type="InterPro" id="IPR032465">
    <property type="entry name" value="ACMSD"/>
</dbReference>
<proteinExistence type="inferred from homology"/>
<evidence type="ECO:0000256" key="5">
    <source>
        <dbReference type="ARBA" id="ARBA00023239"/>
    </source>
</evidence>
<dbReference type="EC" id="4.1.1.52" evidence="7"/>
<keyword evidence="12" id="KW-1185">Reference proteome</keyword>
<evidence type="ECO:0000256" key="3">
    <source>
        <dbReference type="ARBA" id="ARBA00022793"/>
    </source>
</evidence>
<comment type="caution">
    <text evidence="11">The sequence shown here is derived from an EMBL/GenBank/DDBJ whole genome shotgun (WGS) entry which is preliminary data.</text>
</comment>
<dbReference type="SUPFAM" id="SSF51556">
    <property type="entry name" value="Metallo-dependent hydrolases"/>
    <property type="match status" value="1"/>
</dbReference>
<dbReference type="InterPro" id="IPR032466">
    <property type="entry name" value="Metal_Hydrolase"/>
</dbReference>
<feature type="compositionally biased region" description="Low complexity" evidence="9">
    <location>
        <begin position="64"/>
        <end position="75"/>
    </location>
</feature>
<evidence type="ECO:0000256" key="6">
    <source>
        <dbReference type="ARBA" id="ARBA00036832"/>
    </source>
</evidence>
<feature type="domain" description="Amidohydrolase-related" evidence="10">
    <location>
        <begin position="30"/>
        <end position="291"/>
    </location>
</feature>
<dbReference type="PANTHER" id="PTHR21240:SF29">
    <property type="entry name" value="AMIDOHYDROLASE-RELATED DOMAIN-CONTAINING PROTEIN"/>
    <property type="match status" value="1"/>
</dbReference>
<accession>A0ABR1TLC1</accession>
<comment type="catalytic activity">
    <reaction evidence="6">
        <text>6-methylsalicylate + H(+) = 3-methylphenol + CO2</text>
        <dbReference type="Rhea" id="RHEA:23112"/>
        <dbReference type="ChEBI" id="CHEBI:15378"/>
        <dbReference type="ChEBI" id="CHEBI:16526"/>
        <dbReference type="ChEBI" id="CHEBI:17231"/>
        <dbReference type="ChEBI" id="CHEBI:36658"/>
        <dbReference type="EC" id="4.1.1.52"/>
    </reaction>
    <physiologicalReaction direction="left-to-right" evidence="6">
        <dbReference type="Rhea" id="RHEA:23113"/>
    </physiologicalReaction>
</comment>
<evidence type="ECO:0000256" key="7">
    <source>
        <dbReference type="ARBA" id="ARBA00038889"/>
    </source>
</evidence>
<evidence type="ECO:0000256" key="1">
    <source>
        <dbReference type="ARBA" id="ARBA00005871"/>
    </source>
</evidence>
<dbReference type="Gene3D" id="3.20.20.140">
    <property type="entry name" value="Metal-dependent hydrolases"/>
    <property type="match status" value="1"/>
</dbReference>
<evidence type="ECO:0000256" key="4">
    <source>
        <dbReference type="ARBA" id="ARBA00022833"/>
    </source>
</evidence>
<dbReference type="Proteomes" id="UP001446871">
    <property type="component" value="Unassembled WGS sequence"/>
</dbReference>
<evidence type="ECO:0000313" key="12">
    <source>
        <dbReference type="Proteomes" id="UP001446871"/>
    </source>
</evidence>
<evidence type="ECO:0000256" key="8">
    <source>
        <dbReference type="RuleBase" id="RU366045"/>
    </source>
</evidence>
<name>A0ABR1TLC1_9PEZI</name>
<organism evidence="11 12">
    <name type="scientific">Apiospora saccharicola</name>
    <dbReference type="NCBI Taxonomy" id="335842"/>
    <lineage>
        <taxon>Eukaryota</taxon>
        <taxon>Fungi</taxon>
        <taxon>Dikarya</taxon>
        <taxon>Ascomycota</taxon>
        <taxon>Pezizomycotina</taxon>
        <taxon>Sordariomycetes</taxon>
        <taxon>Xylariomycetidae</taxon>
        <taxon>Amphisphaeriales</taxon>
        <taxon>Apiosporaceae</taxon>
        <taxon>Apiospora</taxon>
    </lineage>
</organism>
<keyword evidence="3 8" id="KW-0210">Decarboxylase</keyword>
<keyword evidence="5 8" id="KW-0456">Lyase</keyword>
<evidence type="ECO:0000259" key="10">
    <source>
        <dbReference type="Pfam" id="PF04909"/>
    </source>
</evidence>
<feature type="region of interest" description="Disordered" evidence="9">
    <location>
        <begin position="51"/>
        <end position="75"/>
    </location>
</feature>
<dbReference type="InterPro" id="IPR006680">
    <property type="entry name" value="Amidohydro-rel"/>
</dbReference>
<dbReference type="Pfam" id="PF04909">
    <property type="entry name" value="Amidohydro_2"/>
    <property type="match status" value="1"/>
</dbReference>